<dbReference type="OrthoDB" id="1715602at2759"/>
<dbReference type="EMBL" id="FUEG01000003">
    <property type="protein sequence ID" value="SJL01301.1"/>
    <property type="molecule type" value="Genomic_DNA"/>
</dbReference>
<sequence>MEAVGDVIAWWLKNCKTYPSLSCMALDYLSIPATSVDVELGFVEDEDVLAVACLPEVLENKGDNEDDVLMPEGWDTILVEAE</sequence>
<evidence type="ECO:0000259" key="1">
    <source>
        <dbReference type="Pfam" id="PF05699"/>
    </source>
</evidence>
<reference evidence="3" key="1">
    <citation type="journal article" date="2017" name="Nat. Ecol. Evol.">
        <title>Genome expansion and lineage-specific genetic innovations in the forest pathogenic fungi Armillaria.</title>
        <authorList>
            <person name="Sipos G."/>
            <person name="Prasanna A.N."/>
            <person name="Walter M.C."/>
            <person name="O'Connor E."/>
            <person name="Balint B."/>
            <person name="Krizsan K."/>
            <person name="Kiss B."/>
            <person name="Hess J."/>
            <person name="Varga T."/>
            <person name="Slot J."/>
            <person name="Riley R."/>
            <person name="Boka B."/>
            <person name="Rigling D."/>
            <person name="Barry K."/>
            <person name="Lee J."/>
            <person name="Mihaltcheva S."/>
            <person name="LaButti K."/>
            <person name="Lipzen A."/>
            <person name="Waldron R."/>
            <person name="Moloney N.M."/>
            <person name="Sperisen C."/>
            <person name="Kredics L."/>
            <person name="Vagvoelgyi C."/>
            <person name="Patrignani A."/>
            <person name="Fitzpatrick D."/>
            <person name="Nagy I."/>
            <person name="Doyle S."/>
            <person name="Anderson J.B."/>
            <person name="Grigoriev I.V."/>
            <person name="Gueldener U."/>
            <person name="Muensterkoetter M."/>
            <person name="Nagy L.G."/>
        </authorList>
    </citation>
    <scope>NUCLEOTIDE SEQUENCE [LARGE SCALE GENOMIC DNA]</scope>
    <source>
        <strain evidence="3">C18/9</strain>
    </source>
</reference>
<dbReference type="InterPro" id="IPR012337">
    <property type="entry name" value="RNaseH-like_sf"/>
</dbReference>
<protein>
    <recommendedName>
        <fullName evidence="1">HAT C-terminal dimerisation domain-containing protein</fullName>
    </recommendedName>
</protein>
<accession>A0A284QXU2</accession>
<proteinExistence type="predicted"/>
<gene>
    <name evidence="2" type="ORF">ARMOST_04621</name>
</gene>
<feature type="domain" description="HAT C-terminal dimerisation" evidence="1">
    <location>
        <begin position="6"/>
        <end position="42"/>
    </location>
</feature>
<evidence type="ECO:0000313" key="3">
    <source>
        <dbReference type="Proteomes" id="UP000219338"/>
    </source>
</evidence>
<keyword evidence="3" id="KW-1185">Reference proteome</keyword>
<dbReference type="AlphaFoldDB" id="A0A284QXU2"/>
<dbReference type="SUPFAM" id="SSF53098">
    <property type="entry name" value="Ribonuclease H-like"/>
    <property type="match status" value="1"/>
</dbReference>
<evidence type="ECO:0000313" key="2">
    <source>
        <dbReference type="EMBL" id="SJL01301.1"/>
    </source>
</evidence>
<dbReference type="Proteomes" id="UP000219338">
    <property type="component" value="Unassembled WGS sequence"/>
</dbReference>
<dbReference type="InterPro" id="IPR008906">
    <property type="entry name" value="HATC_C_dom"/>
</dbReference>
<dbReference type="Pfam" id="PF05699">
    <property type="entry name" value="Dimer_Tnp_hAT"/>
    <property type="match status" value="1"/>
</dbReference>
<name>A0A284QXU2_ARMOS</name>
<organism evidence="2 3">
    <name type="scientific">Armillaria ostoyae</name>
    <name type="common">Armillaria root rot fungus</name>
    <dbReference type="NCBI Taxonomy" id="47428"/>
    <lineage>
        <taxon>Eukaryota</taxon>
        <taxon>Fungi</taxon>
        <taxon>Dikarya</taxon>
        <taxon>Basidiomycota</taxon>
        <taxon>Agaricomycotina</taxon>
        <taxon>Agaricomycetes</taxon>
        <taxon>Agaricomycetidae</taxon>
        <taxon>Agaricales</taxon>
        <taxon>Marasmiineae</taxon>
        <taxon>Physalacriaceae</taxon>
        <taxon>Armillaria</taxon>
    </lineage>
</organism>
<dbReference type="GO" id="GO:0046983">
    <property type="term" value="F:protein dimerization activity"/>
    <property type="evidence" value="ECO:0007669"/>
    <property type="project" value="InterPro"/>
</dbReference>